<name>A0A3D8Q638_9HELO</name>
<gene>
    <name evidence="2" type="ORF">BP6252_13854</name>
</gene>
<dbReference type="PANTHER" id="PTHR33112">
    <property type="entry name" value="DOMAIN PROTEIN, PUTATIVE-RELATED"/>
    <property type="match status" value="1"/>
</dbReference>
<keyword evidence="3" id="KW-1185">Reference proteome</keyword>
<feature type="domain" description="Heterokaryon incompatibility" evidence="1">
    <location>
        <begin position="223"/>
        <end position="371"/>
    </location>
</feature>
<comment type="caution">
    <text evidence="2">The sequence shown here is derived from an EMBL/GenBank/DDBJ whole genome shotgun (WGS) entry which is preliminary data.</text>
</comment>
<dbReference type="Proteomes" id="UP000256645">
    <property type="component" value="Unassembled WGS sequence"/>
</dbReference>
<dbReference type="OrthoDB" id="2958217at2759"/>
<dbReference type="STRING" id="1849047.A0A3D8Q638"/>
<dbReference type="PANTHER" id="PTHR33112:SF12">
    <property type="entry name" value="HETEROKARYON INCOMPATIBILITY DOMAIN-CONTAINING PROTEIN"/>
    <property type="match status" value="1"/>
</dbReference>
<protein>
    <recommendedName>
        <fullName evidence="1">Heterokaryon incompatibility domain-containing protein</fullName>
    </recommendedName>
</protein>
<evidence type="ECO:0000313" key="2">
    <source>
        <dbReference type="EMBL" id="RDW57108.1"/>
    </source>
</evidence>
<accession>A0A3D8Q638</accession>
<reference evidence="2 3" key="1">
    <citation type="journal article" date="2018" name="IMA Fungus">
        <title>IMA Genome-F 9: Draft genome sequence of Annulohypoxylon stygium, Aspergillus mulundensis, Berkeleyomyces basicola (syn. Thielaviopsis basicola), Ceratocystis smalleyi, two Cercospora beticola strains, Coleophoma cylindrospora, Fusarium fracticaudum, Phialophora cf. hyalina, and Morchella septimelata.</title>
        <authorList>
            <person name="Wingfield B.D."/>
            <person name="Bills G.F."/>
            <person name="Dong Y."/>
            <person name="Huang W."/>
            <person name="Nel W.J."/>
            <person name="Swalarsk-Parry B.S."/>
            <person name="Vaghefi N."/>
            <person name="Wilken P.M."/>
            <person name="An Z."/>
            <person name="de Beer Z.W."/>
            <person name="De Vos L."/>
            <person name="Chen L."/>
            <person name="Duong T.A."/>
            <person name="Gao Y."/>
            <person name="Hammerbacher A."/>
            <person name="Kikkert J.R."/>
            <person name="Li Y."/>
            <person name="Li H."/>
            <person name="Li K."/>
            <person name="Li Q."/>
            <person name="Liu X."/>
            <person name="Ma X."/>
            <person name="Naidoo K."/>
            <person name="Pethybridge S.J."/>
            <person name="Sun J."/>
            <person name="Steenkamp E.T."/>
            <person name="van der Nest M.A."/>
            <person name="van Wyk S."/>
            <person name="Wingfield M.J."/>
            <person name="Xiong C."/>
            <person name="Yue Q."/>
            <person name="Zhang X."/>
        </authorList>
    </citation>
    <scope>NUCLEOTIDE SEQUENCE [LARGE SCALE GENOMIC DNA]</scope>
    <source>
        <strain evidence="2 3">BP6252</strain>
    </source>
</reference>
<dbReference type="InterPro" id="IPR010730">
    <property type="entry name" value="HET"/>
</dbReference>
<organism evidence="2 3">
    <name type="scientific">Coleophoma cylindrospora</name>
    <dbReference type="NCBI Taxonomy" id="1849047"/>
    <lineage>
        <taxon>Eukaryota</taxon>
        <taxon>Fungi</taxon>
        <taxon>Dikarya</taxon>
        <taxon>Ascomycota</taxon>
        <taxon>Pezizomycotina</taxon>
        <taxon>Leotiomycetes</taxon>
        <taxon>Helotiales</taxon>
        <taxon>Dermateaceae</taxon>
        <taxon>Coleophoma</taxon>
    </lineage>
</organism>
<evidence type="ECO:0000259" key="1">
    <source>
        <dbReference type="Pfam" id="PF06985"/>
    </source>
</evidence>
<dbReference type="Pfam" id="PF06985">
    <property type="entry name" value="HET"/>
    <property type="match status" value="1"/>
</dbReference>
<evidence type="ECO:0000313" key="3">
    <source>
        <dbReference type="Proteomes" id="UP000256645"/>
    </source>
</evidence>
<dbReference type="EMBL" id="PDLM01000023">
    <property type="protein sequence ID" value="RDW57108.1"/>
    <property type="molecule type" value="Genomic_DNA"/>
</dbReference>
<proteinExistence type="predicted"/>
<dbReference type="AlphaFoldDB" id="A0A3D8Q638"/>
<sequence>MVSTVAVDHRNHQVDRYSVESSPVSVEQHVNSVAKTGQDDRRILCKTCDRPNFTRLFRSEALFKSTSSQSVEARGPPLFIWNFEKVRTNTSCSFCGMLYDIVIKNLKEEQIKLLSSLWGSIVYSDSSLYTHAAIDIEFRLQDRSVINGPRILPHNDSNDNDPWNGRSMNTIHIDQKLVRSWLELCESQHGNYCTASGWEFPFKLLVIDVKRGCVVEAPQNCRYLALSYVWGSLKQPLLTTKTYSELRTDGGISNNQHIPRTIKDAMLLCTLLGECYLWVDSLCIVQDDDEIKRVQISNMNLVYSSSVMTIVAAVGSDSNAGLAGLVQSSEPRATQQSYGNIGSQRLVTASGNIVDTVLKSYWNSRGWTLQERLLSKRLLVFSDCQVFFCCNQALWREDMCLEFCPPSDESSNQRDRMLPILGDSKQVFKVLKSEKQTWALALSTYVSYIYVVEDYTKRNLSHAQDVLNAFTGIAAAFSKALGGFHWGLPLEYISLSLLFDYRSRTVQSGTSPGSQKSNSLRRKDFPSWSWVGWSCGQVDYQRASELVQQFNHPADYSDDLDELEGFQGPPTRSVLAGPEWLCLDGTTIRSLATGVQDSTLLDLPSKLQEQWAPQAVSWSDVPFFQQHNFQPTHLLLCWTGVVSAFTDSRYINLKVVDPTQGRSNLWIENIWVGVLPNTMEIIAVGYSTVNSLVFLMLVHWVDGIAYRLKIVDWPMHIDDWILENPRRKLIVLG</sequence>